<dbReference type="GO" id="GO:0033320">
    <property type="term" value="P:UDP-D-xylose biosynthetic process"/>
    <property type="evidence" value="ECO:0007669"/>
    <property type="project" value="UniProtKB-UniPathway"/>
</dbReference>
<proteinExistence type="predicted"/>
<gene>
    <name evidence="6" type="ORF">JQS43_09310</name>
</gene>
<evidence type="ECO:0000259" key="5">
    <source>
        <dbReference type="Pfam" id="PF01370"/>
    </source>
</evidence>
<keyword evidence="3" id="KW-0520">NAD</keyword>
<name>A0A895YK90_9ACTN</name>
<protein>
    <submittedName>
        <fullName evidence="6">GDP-mannose 4,6-dehydratase</fullName>
    </submittedName>
</protein>
<dbReference type="InterPro" id="IPR036291">
    <property type="entry name" value="NAD(P)-bd_dom_sf"/>
</dbReference>
<dbReference type="GO" id="GO:0070403">
    <property type="term" value="F:NAD+ binding"/>
    <property type="evidence" value="ECO:0007669"/>
    <property type="project" value="InterPro"/>
</dbReference>
<evidence type="ECO:0000256" key="2">
    <source>
        <dbReference type="ARBA" id="ARBA00022793"/>
    </source>
</evidence>
<reference evidence="6" key="1">
    <citation type="submission" date="2021-02" db="EMBL/GenBank/DDBJ databases">
        <title>Natrosporangium hydrolyticum gen. nov., sp. nov, a haloalkaliphilic actinobacterium from a soda solonchak soil.</title>
        <authorList>
            <person name="Sorokin D.Y."/>
            <person name="Khijniak T.V."/>
            <person name="Zakharycheva A.P."/>
            <person name="Boueva O.V."/>
            <person name="Ariskina E.V."/>
            <person name="Hahnke R.L."/>
            <person name="Bunk B."/>
            <person name="Sproer C."/>
            <person name="Schumann P."/>
            <person name="Evtushenko L.I."/>
            <person name="Kublanov I.V."/>
        </authorList>
    </citation>
    <scope>NUCLEOTIDE SEQUENCE</scope>
    <source>
        <strain evidence="6">DSM 106523</strain>
    </source>
</reference>
<dbReference type="Pfam" id="PF01370">
    <property type="entry name" value="Epimerase"/>
    <property type="match status" value="1"/>
</dbReference>
<dbReference type="GO" id="GO:0005737">
    <property type="term" value="C:cytoplasm"/>
    <property type="evidence" value="ECO:0007669"/>
    <property type="project" value="TreeGrafter"/>
</dbReference>
<dbReference type="AlphaFoldDB" id="A0A895YK90"/>
<dbReference type="Gene3D" id="3.40.50.720">
    <property type="entry name" value="NAD(P)-binding Rossmann-like Domain"/>
    <property type="match status" value="1"/>
</dbReference>
<dbReference type="InterPro" id="IPR044516">
    <property type="entry name" value="UXS-like"/>
</dbReference>
<dbReference type="Proteomes" id="UP000662857">
    <property type="component" value="Chromosome"/>
</dbReference>
<dbReference type="PANTHER" id="PTHR43078:SF6">
    <property type="entry name" value="UDP-GLUCURONIC ACID DECARBOXYLASE 1"/>
    <property type="match status" value="1"/>
</dbReference>
<evidence type="ECO:0000256" key="3">
    <source>
        <dbReference type="ARBA" id="ARBA00023027"/>
    </source>
</evidence>
<dbReference type="GO" id="GO:0048040">
    <property type="term" value="F:UDP-glucuronate decarboxylase activity"/>
    <property type="evidence" value="ECO:0007669"/>
    <property type="project" value="TreeGrafter"/>
</dbReference>
<dbReference type="SUPFAM" id="SSF51735">
    <property type="entry name" value="NAD(P)-binding Rossmann-fold domains"/>
    <property type="match status" value="1"/>
</dbReference>
<comment type="cofactor">
    <cofactor evidence="1">
        <name>NAD(+)</name>
        <dbReference type="ChEBI" id="CHEBI:57540"/>
    </cofactor>
</comment>
<accession>A0A895YK90</accession>
<evidence type="ECO:0000256" key="1">
    <source>
        <dbReference type="ARBA" id="ARBA00001911"/>
    </source>
</evidence>
<dbReference type="EMBL" id="CP070499">
    <property type="protein sequence ID" value="QSB16452.1"/>
    <property type="molecule type" value="Genomic_DNA"/>
</dbReference>
<evidence type="ECO:0000313" key="7">
    <source>
        <dbReference type="Proteomes" id="UP000662857"/>
    </source>
</evidence>
<keyword evidence="2" id="KW-0210">Decarboxylase</keyword>
<dbReference type="InterPro" id="IPR001509">
    <property type="entry name" value="Epimerase_deHydtase"/>
</dbReference>
<keyword evidence="4" id="KW-0456">Lyase</keyword>
<sequence length="335" mass="36199">MSKVMVTGGAGFIGRYLTAALLARGDSVVVVDDFTTSDAARLAEFRHQPGLTLQEGSVLDQSLVEQVSAECDWTAHLAAAVGVRRILDRPLASLRGNVLGTEHVLAAAQRHHHQRVLLTSTSEVYGRNTGTLYEDADRLLGPTTVSRWSYSAGKTVDEFLAFGYWRELGLPVIVARLFNTVGPGQSSAYGAVLPRFAAQALAGEDLTVYGDGRQTRSFCYVTDVVAALLALTDQPAAVGVPVNVGSEEEVTILDLAHRVLRAAGSASSVRFVDFQAAHPDGFEEVPRRRPETSRVRELTGWRPRYDLDAIIEAVLEHERHRTGQLAQGGVSGHGE</sequence>
<evidence type="ECO:0000256" key="4">
    <source>
        <dbReference type="ARBA" id="ARBA00023239"/>
    </source>
</evidence>
<keyword evidence="7" id="KW-1185">Reference proteome</keyword>
<dbReference type="UniPathway" id="UPA00796">
    <property type="reaction ID" value="UER00771"/>
</dbReference>
<dbReference type="RefSeq" id="WP_239678668.1">
    <property type="nucleotide sequence ID" value="NZ_CP070499.1"/>
</dbReference>
<feature type="domain" description="NAD-dependent epimerase/dehydratase" evidence="5">
    <location>
        <begin position="4"/>
        <end position="245"/>
    </location>
</feature>
<dbReference type="KEGG" id="nhy:JQS43_09310"/>
<evidence type="ECO:0000313" key="6">
    <source>
        <dbReference type="EMBL" id="QSB16452.1"/>
    </source>
</evidence>
<dbReference type="GO" id="GO:0042732">
    <property type="term" value="P:D-xylose metabolic process"/>
    <property type="evidence" value="ECO:0007669"/>
    <property type="project" value="InterPro"/>
</dbReference>
<dbReference type="PANTHER" id="PTHR43078">
    <property type="entry name" value="UDP-GLUCURONIC ACID DECARBOXYLASE-RELATED"/>
    <property type="match status" value="1"/>
</dbReference>
<organism evidence="6 7">
    <name type="scientific">Natronosporangium hydrolyticum</name>
    <dbReference type="NCBI Taxonomy" id="2811111"/>
    <lineage>
        <taxon>Bacteria</taxon>
        <taxon>Bacillati</taxon>
        <taxon>Actinomycetota</taxon>
        <taxon>Actinomycetes</taxon>
        <taxon>Micromonosporales</taxon>
        <taxon>Micromonosporaceae</taxon>
        <taxon>Natronosporangium</taxon>
    </lineage>
</organism>